<protein>
    <submittedName>
        <fullName evidence="1">Uncharacterized protein</fullName>
    </submittedName>
</protein>
<evidence type="ECO:0000313" key="2">
    <source>
        <dbReference type="Proteomes" id="UP000242864"/>
    </source>
</evidence>
<accession>A0AAC9RTJ5</accession>
<reference evidence="1 2" key="1">
    <citation type="submission" date="2017-04" db="EMBL/GenBank/DDBJ databases">
        <authorList>
            <person name="Veseli I.A."/>
            <person name="Tang C."/>
            <person name="Pombert J.-F."/>
        </authorList>
    </citation>
    <scope>NUCLEOTIDE SEQUENCE [LARGE SCALE GENOMIC DNA]</scope>
    <source>
        <strain evidence="1 2">ATCC 700373</strain>
    </source>
</reference>
<keyword evidence="2" id="KW-1185">Reference proteome</keyword>
<dbReference type="KEGG" id="slz:B5P37_09515"/>
<dbReference type="RefSeq" id="WP_085237991.1">
    <property type="nucleotide sequence ID" value="NZ_PPRH01000014.1"/>
</dbReference>
<gene>
    <name evidence="1" type="ORF">B5P37_09515</name>
</gene>
<evidence type="ECO:0000313" key="1">
    <source>
        <dbReference type="EMBL" id="ARJ51529.1"/>
    </source>
</evidence>
<dbReference type="EMBL" id="CP020773">
    <property type="protein sequence ID" value="ARJ51529.1"/>
    <property type="molecule type" value="Genomic_DNA"/>
</dbReference>
<dbReference type="AlphaFoldDB" id="A0AAC9RTJ5"/>
<organism evidence="1 2">
    <name type="scientific">Staphylococcus lutrae</name>
    <dbReference type="NCBI Taxonomy" id="155085"/>
    <lineage>
        <taxon>Bacteria</taxon>
        <taxon>Bacillati</taxon>
        <taxon>Bacillota</taxon>
        <taxon>Bacilli</taxon>
        <taxon>Bacillales</taxon>
        <taxon>Staphylococcaceae</taxon>
        <taxon>Staphylococcus</taxon>
    </lineage>
</organism>
<name>A0AAC9RTJ5_9STAP</name>
<proteinExistence type="predicted"/>
<dbReference type="Proteomes" id="UP000242864">
    <property type="component" value="Chromosome"/>
</dbReference>
<sequence length="89" mass="11051">MKSVTQLLEEIKEERNRQDKFLSEIRFEIRINEVTMFFEYEEVQTPQADHYFIRHHHDPEVLDIETFEKLKKALDNEGIRYKQRKDMFM</sequence>